<dbReference type="PROSITE" id="PS50088">
    <property type="entry name" value="ANK_REPEAT"/>
    <property type="match status" value="4"/>
</dbReference>
<dbReference type="InterPro" id="IPR002110">
    <property type="entry name" value="Ankyrin_rpt"/>
</dbReference>
<dbReference type="SUPFAM" id="SSF48403">
    <property type="entry name" value="Ankyrin repeat"/>
    <property type="match status" value="1"/>
</dbReference>
<dbReference type="SMART" id="SM00248">
    <property type="entry name" value="ANK"/>
    <property type="match status" value="9"/>
</dbReference>
<dbReference type="GO" id="GO:0005886">
    <property type="term" value="C:plasma membrane"/>
    <property type="evidence" value="ECO:0007669"/>
    <property type="project" value="TreeGrafter"/>
</dbReference>
<dbReference type="InterPro" id="IPR036770">
    <property type="entry name" value="Ankyrin_rpt-contain_sf"/>
</dbReference>
<reference evidence="5" key="1">
    <citation type="submission" date="2020-07" db="EMBL/GenBank/DDBJ databases">
        <authorList>
            <person name="Lin J."/>
        </authorList>
    </citation>
    <scope>NUCLEOTIDE SEQUENCE</scope>
</reference>
<keyword evidence="4" id="KW-0812">Transmembrane</keyword>
<feature type="repeat" description="ANK" evidence="3">
    <location>
        <begin position="133"/>
        <end position="155"/>
    </location>
</feature>
<dbReference type="Pfam" id="PF12796">
    <property type="entry name" value="Ank_2"/>
    <property type="match status" value="4"/>
</dbReference>
<dbReference type="Gene3D" id="1.25.40.20">
    <property type="entry name" value="Ankyrin repeat-containing domain"/>
    <property type="match status" value="3"/>
</dbReference>
<evidence type="ECO:0000256" key="1">
    <source>
        <dbReference type="ARBA" id="ARBA00022737"/>
    </source>
</evidence>
<evidence type="ECO:0000313" key="5">
    <source>
        <dbReference type="EMBL" id="CAD1831095.1"/>
    </source>
</evidence>
<evidence type="ECO:0000256" key="3">
    <source>
        <dbReference type="PROSITE-ProRule" id="PRU00023"/>
    </source>
</evidence>
<feature type="repeat" description="ANK" evidence="3">
    <location>
        <begin position="61"/>
        <end position="93"/>
    </location>
</feature>
<evidence type="ECO:0000256" key="4">
    <source>
        <dbReference type="SAM" id="Phobius"/>
    </source>
</evidence>
<feature type="repeat" description="ANK" evidence="3">
    <location>
        <begin position="343"/>
        <end position="363"/>
    </location>
</feature>
<sequence>MAEAEKRIDIPKAEGDQRMDNELLKALKRGDARTVKEFFSREAVSSEAEEGRRSWRGVTKGGNSALHIAAGFGHFELAKLIYDVDSSLLTVRNAAGETPLHCAARAGADQIVSLFISEARRCEEEVLRATDREGKTALHAAAEEGHAAAARALMSADPVLAAIVDRNGVSPLYAAVLSESLEVVQVLIESRADGGDAPEASYAGPNGQTALHAAAYRNPEIINKLLEWKPALATKVDNSGSTFLHYLAATTRTDAVQQLLKCDTSTAYLSDCQGYFPIHVAASVGRDSIALVLIDHCNDMDELVDKEGRNFLHIAAQFDEPAIVELVCRQPLLAKMMNARDYKGNTPLHLAAKSKNQRIVSLLSENRRVRHSIINKDGLAPIDLAITQQKPGLVGAQDPEDCIIQCLQRTGAVCGPRRLDPLQSLTTTIPGAVQSMIAAFALCVYVVLALVSVAIAAIVCILTFLAFTFVKRYKLMAAPSSGKDTKKKTRIVRDEHNPGLLPSMQWWLICQYRYILSSLCYRCFISSSISVQLT</sequence>
<gene>
    <name evidence="5" type="ORF">CB5_LOCUS14306</name>
</gene>
<dbReference type="PANTHER" id="PTHR24186">
    <property type="entry name" value="PROTEIN PHOSPHATASE 1 REGULATORY SUBUNIT"/>
    <property type="match status" value="1"/>
</dbReference>
<protein>
    <submittedName>
        <fullName evidence="5">Uncharacterized protein</fullName>
    </submittedName>
</protein>
<accession>A0A6V7PJQ9</accession>
<keyword evidence="4" id="KW-1133">Transmembrane helix</keyword>
<keyword evidence="2 3" id="KW-0040">ANK repeat</keyword>
<feature type="transmembrane region" description="Helical" evidence="4">
    <location>
        <begin position="437"/>
        <end position="470"/>
    </location>
</feature>
<dbReference type="EMBL" id="LR862148">
    <property type="protein sequence ID" value="CAD1831095.1"/>
    <property type="molecule type" value="Genomic_DNA"/>
</dbReference>
<dbReference type="PANTHER" id="PTHR24186:SF50">
    <property type="entry name" value="ANKYRIN REPEAT-CONTAINING PROTEIN ITN1-LIKE ISOFORM X1"/>
    <property type="match status" value="1"/>
</dbReference>
<proteinExistence type="predicted"/>
<evidence type="ECO:0000256" key="2">
    <source>
        <dbReference type="ARBA" id="ARBA00023043"/>
    </source>
</evidence>
<organism evidence="5">
    <name type="scientific">Ananas comosus var. bracteatus</name>
    <name type="common">red pineapple</name>
    <dbReference type="NCBI Taxonomy" id="296719"/>
    <lineage>
        <taxon>Eukaryota</taxon>
        <taxon>Viridiplantae</taxon>
        <taxon>Streptophyta</taxon>
        <taxon>Embryophyta</taxon>
        <taxon>Tracheophyta</taxon>
        <taxon>Spermatophyta</taxon>
        <taxon>Magnoliopsida</taxon>
        <taxon>Liliopsida</taxon>
        <taxon>Poales</taxon>
        <taxon>Bromeliaceae</taxon>
        <taxon>Bromelioideae</taxon>
        <taxon>Ananas</taxon>
    </lineage>
</organism>
<keyword evidence="4" id="KW-0472">Membrane</keyword>
<name>A0A6V7PJQ9_ANACO</name>
<dbReference type="AlphaFoldDB" id="A0A6V7PJQ9"/>
<keyword evidence="1" id="KW-0677">Repeat</keyword>
<feature type="repeat" description="ANK" evidence="3">
    <location>
        <begin position="167"/>
        <end position="193"/>
    </location>
</feature>
<dbReference type="PROSITE" id="PS50297">
    <property type="entry name" value="ANK_REP_REGION"/>
    <property type="match status" value="3"/>
</dbReference>